<feature type="transmembrane region" description="Helical" evidence="5">
    <location>
        <begin position="22"/>
        <end position="42"/>
    </location>
</feature>
<dbReference type="GO" id="GO:0016020">
    <property type="term" value="C:membrane"/>
    <property type="evidence" value="ECO:0007669"/>
    <property type="project" value="InterPro"/>
</dbReference>
<dbReference type="SMART" id="SM00387">
    <property type="entry name" value="HATPase_c"/>
    <property type="match status" value="1"/>
</dbReference>
<dbReference type="PRINTS" id="PR00344">
    <property type="entry name" value="BCTRLSENSOR"/>
</dbReference>
<dbReference type="PANTHER" id="PTHR34220:SF7">
    <property type="entry name" value="SENSOR HISTIDINE KINASE YPDA"/>
    <property type="match status" value="1"/>
</dbReference>
<feature type="transmembrane region" description="Helical" evidence="5">
    <location>
        <begin position="88"/>
        <end position="107"/>
    </location>
</feature>
<accession>A0AA37Q6H4</accession>
<reference evidence="7" key="1">
    <citation type="submission" date="2022-08" db="EMBL/GenBank/DDBJ databases">
        <title>Draft genome sequencing of Roseisolibacter agri AW1220.</title>
        <authorList>
            <person name="Tobiishi Y."/>
            <person name="Tonouchi A."/>
        </authorList>
    </citation>
    <scope>NUCLEOTIDE SEQUENCE</scope>
    <source>
        <strain evidence="7">AW1220</strain>
    </source>
</reference>
<evidence type="ECO:0000256" key="2">
    <source>
        <dbReference type="ARBA" id="ARBA00012438"/>
    </source>
</evidence>
<dbReference type="InterPro" id="IPR005467">
    <property type="entry name" value="His_kinase_dom"/>
</dbReference>
<organism evidence="7 8">
    <name type="scientific">Roseisolibacter agri</name>
    <dbReference type="NCBI Taxonomy" id="2014610"/>
    <lineage>
        <taxon>Bacteria</taxon>
        <taxon>Pseudomonadati</taxon>
        <taxon>Gemmatimonadota</taxon>
        <taxon>Gemmatimonadia</taxon>
        <taxon>Gemmatimonadales</taxon>
        <taxon>Gemmatimonadaceae</taxon>
        <taxon>Roseisolibacter</taxon>
    </lineage>
</organism>
<sequence length="403" mass="43386">MPSTPTDSLAAERRLHLTRRELAVIVGVWALYAFLSIASRLFDERGNDMDRLRGPIMVALLEALGWALLTPPILLLADRLGVDARRGARLLAFAGVGIAVAATMGWASTELRHAFGPPPGSRGPRGGRGGPGGGRGGPPFWFAFLNALVLYLTVLAAGVARSLSRRYHARREEAARREARLEAQLAEARLDALRRQLDPHFLFNTLNAVSALVERDPRGVRRMIARLSDLLRFSFEGADRAVVPLREELALLSRYVEIMQVRFQGRLTVETTADDAALDVLVPTLVLQPLVENAIRHGVERIAGPGNVAIDARLEGESLVLRVTDNGPGVAPDAPTAGSGVGLRNTVARLEQLYGAAQRFTIAAAPQGGTVAEIRLPRRIAPSTPTPDIPARPVAVGASIDDR</sequence>
<keyword evidence="5" id="KW-0812">Transmembrane</keyword>
<dbReference type="RefSeq" id="WP_284348342.1">
    <property type="nucleotide sequence ID" value="NZ_BRXS01000001.1"/>
</dbReference>
<feature type="transmembrane region" description="Helical" evidence="5">
    <location>
        <begin position="140"/>
        <end position="160"/>
    </location>
</feature>
<dbReference type="InterPro" id="IPR003594">
    <property type="entry name" value="HATPase_dom"/>
</dbReference>
<dbReference type="EMBL" id="BRXS01000001">
    <property type="protein sequence ID" value="GLC23896.1"/>
    <property type="molecule type" value="Genomic_DNA"/>
</dbReference>
<keyword evidence="3" id="KW-0175">Coiled coil</keyword>
<keyword evidence="5" id="KW-1133">Transmembrane helix</keyword>
<feature type="region of interest" description="Disordered" evidence="4">
    <location>
        <begin position="381"/>
        <end position="403"/>
    </location>
</feature>
<proteinExistence type="predicted"/>
<feature type="transmembrane region" description="Helical" evidence="5">
    <location>
        <begin position="54"/>
        <end position="76"/>
    </location>
</feature>
<dbReference type="AlphaFoldDB" id="A0AA37Q6H4"/>
<evidence type="ECO:0000256" key="1">
    <source>
        <dbReference type="ARBA" id="ARBA00000085"/>
    </source>
</evidence>
<dbReference type="InterPro" id="IPR036890">
    <property type="entry name" value="HATPase_C_sf"/>
</dbReference>
<dbReference type="Pfam" id="PF06580">
    <property type="entry name" value="His_kinase"/>
    <property type="match status" value="1"/>
</dbReference>
<evidence type="ECO:0000256" key="3">
    <source>
        <dbReference type="SAM" id="Coils"/>
    </source>
</evidence>
<feature type="compositionally biased region" description="Gly residues" evidence="4">
    <location>
        <begin position="123"/>
        <end position="132"/>
    </location>
</feature>
<dbReference type="EC" id="2.7.13.3" evidence="2"/>
<dbReference type="PANTHER" id="PTHR34220">
    <property type="entry name" value="SENSOR HISTIDINE KINASE YPDA"/>
    <property type="match status" value="1"/>
</dbReference>
<dbReference type="InterPro" id="IPR010559">
    <property type="entry name" value="Sig_transdc_His_kin_internal"/>
</dbReference>
<dbReference type="InterPro" id="IPR004358">
    <property type="entry name" value="Sig_transdc_His_kin-like_C"/>
</dbReference>
<feature type="domain" description="Histidine kinase" evidence="6">
    <location>
        <begin position="286"/>
        <end position="380"/>
    </location>
</feature>
<keyword evidence="8" id="KW-1185">Reference proteome</keyword>
<keyword evidence="5" id="KW-0472">Membrane</keyword>
<dbReference type="Pfam" id="PF02518">
    <property type="entry name" value="HATPase_c"/>
    <property type="match status" value="1"/>
</dbReference>
<evidence type="ECO:0000256" key="4">
    <source>
        <dbReference type="SAM" id="MobiDB-lite"/>
    </source>
</evidence>
<dbReference type="PROSITE" id="PS50109">
    <property type="entry name" value="HIS_KIN"/>
    <property type="match status" value="1"/>
</dbReference>
<dbReference type="Gene3D" id="3.30.565.10">
    <property type="entry name" value="Histidine kinase-like ATPase, C-terminal domain"/>
    <property type="match status" value="1"/>
</dbReference>
<evidence type="ECO:0000259" key="6">
    <source>
        <dbReference type="PROSITE" id="PS50109"/>
    </source>
</evidence>
<evidence type="ECO:0000256" key="5">
    <source>
        <dbReference type="SAM" id="Phobius"/>
    </source>
</evidence>
<comment type="catalytic activity">
    <reaction evidence="1">
        <text>ATP + protein L-histidine = ADP + protein N-phospho-L-histidine.</text>
        <dbReference type="EC" id="2.7.13.3"/>
    </reaction>
</comment>
<feature type="coiled-coil region" evidence="3">
    <location>
        <begin position="169"/>
        <end position="196"/>
    </location>
</feature>
<dbReference type="Proteomes" id="UP001161325">
    <property type="component" value="Unassembled WGS sequence"/>
</dbReference>
<name>A0AA37Q6H4_9BACT</name>
<evidence type="ECO:0000313" key="8">
    <source>
        <dbReference type="Proteomes" id="UP001161325"/>
    </source>
</evidence>
<comment type="caution">
    <text evidence="7">The sequence shown here is derived from an EMBL/GenBank/DDBJ whole genome shotgun (WGS) entry which is preliminary data.</text>
</comment>
<gene>
    <name evidence="7" type="ORF">rosag_04090</name>
</gene>
<dbReference type="InterPro" id="IPR050640">
    <property type="entry name" value="Bact_2-comp_sensor_kinase"/>
</dbReference>
<protein>
    <recommendedName>
        <fullName evidence="2">histidine kinase</fullName>
        <ecNumber evidence="2">2.7.13.3</ecNumber>
    </recommendedName>
</protein>
<dbReference type="SUPFAM" id="SSF55874">
    <property type="entry name" value="ATPase domain of HSP90 chaperone/DNA topoisomerase II/histidine kinase"/>
    <property type="match status" value="1"/>
</dbReference>
<evidence type="ECO:0000313" key="7">
    <source>
        <dbReference type="EMBL" id="GLC23896.1"/>
    </source>
</evidence>
<dbReference type="GO" id="GO:0000155">
    <property type="term" value="F:phosphorelay sensor kinase activity"/>
    <property type="evidence" value="ECO:0007669"/>
    <property type="project" value="InterPro"/>
</dbReference>
<feature type="region of interest" description="Disordered" evidence="4">
    <location>
        <begin position="113"/>
        <end position="132"/>
    </location>
</feature>